<dbReference type="GO" id="GO:0005783">
    <property type="term" value="C:endoplasmic reticulum"/>
    <property type="evidence" value="ECO:0007669"/>
    <property type="project" value="TreeGrafter"/>
</dbReference>
<dbReference type="GO" id="GO:0035598">
    <property type="term" value="F:tRNA (N(6)-L-threonylcarbamoyladenosine(37)-C(2))-methylthiotransferase activity"/>
    <property type="evidence" value="ECO:0007669"/>
    <property type="project" value="TreeGrafter"/>
</dbReference>
<dbReference type="PANTHER" id="PTHR11918">
    <property type="entry name" value="RADICAL SAM PROTEINS"/>
    <property type="match status" value="1"/>
</dbReference>
<comment type="caution">
    <text evidence="4">The sequence shown here is derived from an EMBL/GenBank/DDBJ whole genome shotgun (WGS) entry which is preliminary data.</text>
</comment>
<protein>
    <submittedName>
        <fullName evidence="4">CDK5 regulatory subunit associated protein</fullName>
    </submittedName>
</protein>
<evidence type="ECO:0000259" key="3">
    <source>
        <dbReference type="PROSITE" id="PS50926"/>
    </source>
</evidence>
<dbReference type="EMBL" id="JXXN02002758">
    <property type="protein sequence ID" value="THD22447.1"/>
    <property type="molecule type" value="Genomic_DNA"/>
</dbReference>
<keyword evidence="5" id="KW-1185">Reference proteome</keyword>
<feature type="transmembrane region" description="Helical" evidence="2">
    <location>
        <begin position="153"/>
        <end position="170"/>
    </location>
</feature>
<gene>
    <name evidence="4" type="ORF">D915_006987</name>
</gene>
<feature type="domain" description="TRAM" evidence="3">
    <location>
        <begin position="34"/>
        <end position="96"/>
    </location>
</feature>
<dbReference type="PROSITE" id="PS50926">
    <property type="entry name" value="TRAM"/>
    <property type="match status" value="1"/>
</dbReference>
<dbReference type="Proteomes" id="UP000230066">
    <property type="component" value="Unassembled WGS sequence"/>
</dbReference>
<organism evidence="4 5">
    <name type="scientific">Fasciola hepatica</name>
    <name type="common">Liver fluke</name>
    <dbReference type="NCBI Taxonomy" id="6192"/>
    <lineage>
        <taxon>Eukaryota</taxon>
        <taxon>Metazoa</taxon>
        <taxon>Spiralia</taxon>
        <taxon>Lophotrochozoa</taxon>
        <taxon>Platyhelminthes</taxon>
        <taxon>Trematoda</taxon>
        <taxon>Digenea</taxon>
        <taxon>Plagiorchiida</taxon>
        <taxon>Echinostomata</taxon>
        <taxon>Echinostomatoidea</taxon>
        <taxon>Fasciolidae</taxon>
        <taxon>Fasciola</taxon>
    </lineage>
</organism>
<sequence>MPGFYILTRKATTAEVKRRTRRLHDLFRTYHPYADRIGGLVRVLVTETSTDGRYWVGHTKAYEQVLVPKVPEVYGRIILVRIVECDKFHMRSDIVDHGPFDSLVPNNSDSSALELILLKPLVHNRAELSSGDRTVSVKKCTTRTKFDFHKPHWLFHLLLIVLVYAVLKFCESQGYVNFDRLVKSWIG</sequence>
<keyword evidence="2" id="KW-0472">Membrane</keyword>
<keyword evidence="2" id="KW-1133">Transmembrane helix</keyword>
<evidence type="ECO:0000313" key="5">
    <source>
        <dbReference type="Proteomes" id="UP000230066"/>
    </source>
</evidence>
<evidence type="ECO:0000313" key="4">
    <source>
        <dbReference type="EMBL" id="THD22447.1"/>
    </source>
</evidence>
<reference evidence="4" key="1">
    <citation type="submission" date="2019-03" db="EMBL/GenBank/DDBJ databases">
        <title>Improved annotation for the trematode Fasciola hepatica.</title>
        <authorList>
            <person name="Choi Y.-J."/>
            <person name="Martin J."/>
            <person name="Mitreva M."/>
        </authorList>
    </citation>
    <scope>NUCLEOTIDE SEQUENCE [LARGE SCALE GENOMIC DNA]</scope>
</reference>
<dbReference type="AlphaFoldDB" id="A0A4E0RPD2"/>
<accession>A0A4E0RPD2</accession>
<evidence type="ECO:0000256" key="1">
    <source>
        <dbReference type="ARBA" id="ARBA00022679"/>
    </source>
</evidence>
<evidence type="ECO:0000256" key="2">
    <source>
        <dbReference type="SAM" id="Phobius"/>
    </source>
</evidence>
<name>A0A4E0RPD2_FASHE</name>
<dbReference type="PANTHER" id="PTHR11918:SF45">
    <property type="entry name" value="THREONYLCARBAMOYLADENOSINE TRNA METHYLTHIOTRANSFERASE"/>
    <property type="match status" value="1"/>
</dbReference>
<dbReference type="InterPro" id="IPR002792">
    <property type="entry name" value="TRAM_dom"/>
</dbReference>
<keyword evidence="1" id="KW-0808">Transferase</keyword>
<proteinExistence type="predicted"/>
<keyword evidence="2" id="KW-0812">Transmembrane</keyword>